<dbReference type="Gene3D" id="3.90.220.20">
    <property type="entry name" value="DNA methylase specificity domains"/>
    <property type="match status" value="2"/>
</dbReference>
<comment type="similarity">
    <text evidence="1">Belongs to the type-I restriction system S methylase family.</text>
</comment>
<evidence type="ECO:0000259" key="4">
    <source>
        <dbReference type="Pfam" id="PF01420"/>
    </source>
</evidence>
<keyword evidence="3" id="KW-0238">DNA-binding</keyword>
<evidence type="ECO:0000256" key="3">
    <source>
        <dbReference type="ARBA" id="ARBA00023125"/>
    </source>
</evidence>
<organism evidence="5 6">
    <name type="scientific">Pseudotamlana haliotis</name>
    <dbReference type="NCBI Taxonomy" id="2614804"/>
    <lineage>
        <taxon>Bacteria</taxon>
        <taxon>Pseudomonadati</taxon>
        <taxon>Bacteroidota</taxon>
        <taxon>Flavobacteriia</taxon>
        <taxon>Flavobacteriales</taxon>
        <taxon>Flavobacteriaceae</taxon>
        <taxon>Pseudotamlana</taxon>
    </lineage>
</organism>
<dbReference type="SUPFAM" id="SSF116734">
    <property type="entry name" value="DNA methylase specificity domain"/>
    <property type="match status" value="2"/>
</dbReference>
<dbReference type="InterPro" id="IPR000055">
    <property type="entry name" value="Restrct_endonuc_typeI_TRD"/>
</dbReference>
<name>A0A6N6MF06_9FLAO</name>
<protein>
    <recommendedName>
        <fullName evidence="4">Type I restriction modification DNA specificity domain-containing protein</fullName>
    </recommendedName>
</protein>
<dbReference type="Pfam" id="PF01420">
    <property type="entry name" value="Methylase_S"/>
    <property type="match status" value="2"/>
</dbReference>
<dbReference type="Gene3D" id="1.10.287.1120">
    <property type="entry name" value="Bipartite methylase S protein"/>
    <property type="match status" value="1"/>
</dbReference>
<dbReference type="EMBL" id="WAAT01000042">
    <property type="protein sequence ID" value="KAB1067957.1"/>
    <property type="molecule type" value="Genomic_DNA"/>
</dbReference>
<keyword evidence="2" id="KW-0680">Restriction system</keyword>
<keyword evidence="6" id="KW-1185">Reference proteome</keyword>
<proteinExistence type="inferred from homology"/>
<dbReference type="Proteomes" id="UP000441333">
    <property type="component" value="Unassembled WGS sequence"/>
</dbReference>
<evidence type="ECO:0000313" key="6">
    <source>
        <dbReference type="Proteomes" id="UP000441333"/>
    </source>
</evidence>
<accession>A0A6N6MF06</accession>
<feature type="domain" description="Type I restriction modification DNA specificity" evidence="4">
    <location>
        <begin position="208"/>
        <end position="362"/>
    </location>
</feature>
<evidence type="ECO:0000313" key="5">
    <source>
        <dbReference type="EMBL" id="KAB1067957.1"/>
    </source>
</evidence>
<dbReference type="PANTHER" id="PTHR30408">
    <property type="entry name" value="TYPE-1 RESTRICTION ENZYME ECOKI SPECIFICITY PROTEIN"/>
    <property type="match status" value="1"/>
</dbReference>
<dbReference type="InterPro" id="IPR044946">
    <property type="entry name" value="Restrct_endonuc_typeI_TRD_sf"/>
</dbReference>
<dbReference type="InterPro" id="IPR052021">
    <property type="entry name" value="Type-I_RS_S_subunit"/>
</dbReference>
<feature type="domain" description="Type I restriction modification DNA specificity" evidence="4">
    <location>
        <begin position="24"/>
        <end position="177"/>
    </location>
</feature>
<sequence>MSWENTNLLNVTSKIGDGLHGTPKYDENGEYYFINGNNLKQGKVEIKAETKKIGEEEYQKIKKELNDRTVFVSINGTLGNVGIYNDEKIALGKSACYLNINQDVSKLYIRYILESEKFQSYAEAFATGSTIKNLGLKAIRNYEFPLPPLPTQKKIASILSAYDDLIENNLKRIQLLEETAQRLYKEWFVDFKFPNHENTPINEETGLPEGWEEKLLNEISEVKSSKRIYSSDYVDKGVLFYRGKEITLKTEFKDVREPFYISEEKFNTLKNKFGAPVEGDILITSVGTIGNVYRVNKFDKEFYFKDGNLIWITNISEEFSIYLISYFKSLEFKNIIKSISIGSSQKAFTISSIRKIEINLPTDDLLIDFQKLVKPIFSEQNILSKKNSYLKEARDLLLPRLMNRTLEV</sequence>
<dbReference type="GO" id="GO:0003677">
    <property type="term" value="F:DNA binding"/>
    <property type="evidence" value="ECO:0007669"/>
    <property type="project" value="UniProtKB-KW"/>
</dbReference>
<evidence type="ECO:0000256" key="1">
    <source>
        <dbReference type="ARBA" id="ARBA00010923"/>
    </source>
</evidence>
<gene>
    <name evidence="5" type="ORF">F6U93_08425</name>
</gene>
<reference evidence="5 6" key="1">
    <citation type="submission" date="2019-09" db="EMBL/GenBank/DDBJ databases">
        <authorList>
            <person name="Cao W.R."/>
        </authorList>
    </citation>
    <scope>NUCLEOTIDE SEQUENCE [LARGE SCALE GENOMIC DNA]</scope>
    <source>
        <strain evidence="5 6">B1N29</strain>
    </source>
</reference>
<dbReference type="AlphaFoldDB" id="A0A6N6MF06"/>
<evidence type="ECO:0000256" key="2">
    <source>
        <dbReference type="ARBA" id="ARBA00022747"/>
    </source>
</evidence>
<dbReference type="PANTHER" id="PTHR30408:SF13">
    <property type="entry name" value="TYPE I RESTRICTION ENZYME HINDI SPECIFICITY SUBUNIT"/>
    <property type="match status" value="1"/>
</dbReference>
<comment type="caution">
    <text evidence="5">The sequence shown here is derived from an EMBL/GenBank/DDBJ whole genome shotgun (WGS) entry which is preliminary data.</text>
</comment>
<dbReference type="RefSeq" id="WP_150938777.1">
    <property type="nucleotide sequence ID" value="NZ_WAAT01000042.1"/>
</dbReference>
<dbReference type="GO" id="GO:0009307">
    <property type="term" value="P:DNA restriction-modification system"/>
    <property type="evidence" value="ECO:0007669"/>
    <property type="project" value="UniProtKB-KW"/>
</dbReference>